<name>A0A7I9VQ92_9BACT</name>
<dbReference type="EMBL" id="BJTG01000007">
    <property type="protein sequence ID" value="GEJ58300.1"/>
    <property type="molecule type" value="Genomic_DNA"/>
</dbReference>
<accession>A0A7I9VQ92</accession>
<organism evidence="3 4">
    <name type="scientific">Anaeromyxobacter diazotrophicus</name>
    <dbReference type="NCBI Taxonomy" id="2590199"/>
    <lineage>
        <taxon>Bacteria</taxon>
        <taxon>Pseudomonadati</taxon>
        <taxon>Myxococcota</taxon>
        <taxon>Myxococcia</taxon>
        <taxon>Myxococcales</taxon>
        <taxon>Cystobacterineae</taxon>
        <taxon>Anaeromyxobacteraceae</taxon>
        <taxon>Anaeromyxobacter</taxon>
    </lineage>
</organism>
<reference evidence="4" key="1">
    <citation type="journal article" date="2020" name="Appl. Environ. Microbiol.">
        <title>Diazotrophic Anaeromyxobacter Isolates from Soils.</title>
        <authorList>
            <person name="Masuda Y."/>
            <person name="Yamanaka H."/>
            <person name="Xu Z.X."/>
            <person name="Shiratori Y."/>
            <person name="Aono T."/>
            <person name="Amachi S."/>
            <person name="Senoo K."/>
            <person name="Itoh H."/>
        </authorList>
    </citation>
    <scope>NUCLEOTIDE SEQUENCE [LARGE SCALE GENOMIC DNA]</scope>
    <source>
        <strain evidence="4">R267</strain>
    </source>
</reference>
<dbReference type="InterPro" id="IPR036291">
    <property type="entry name" value="NAD(P)-bd_dom_sf"/>
</dbReference>
<dbReference type="Pfam" id="PF01370">
    <property type="entry name" value="Epimerase"/>
    <property type="match status" value="1"/>
</dbReference>
<evidence type="ECO:0000313" key="3">
    <source>
        <dbReference type="EMBL" id="GEJ58300.1"/>
    </source>
</evidence>
<comment type="similarity">
    <text evidence="1">Belongs to the NAD(P)-dependent epimerase/dehydratase family.</text>
</comment>
<dbReference type="Gene3D" id="3.40.50.720">
    <property type="entry name" value="NAD(P)-binding Rossmann-like Domain"/>
    <property type="match status" value="1"/>
</dbReference>
<dbReference type="InterPro" id="IPR001509">
    <property type="entry name" value="Epimerase_deHydtase"/>
</dbReference>
<dbReference type="Proteomes" id="UP000503640">
    <property type="component" value="Unassembled WGS sequence"/>
</dbReference>
<dbReference type="RefSeq" id="WP_176066711.1">
    <property type="nucleotide sequence ID" value="NZ_BJTG01000007.1"/>
</dbReference>
<protein>
    <recommendedName>
        <fullName evidence="2">NAD-dependent epimerase/dehydratase domain-containing protein</fullName>
    </recommendedName>
</protein>
<sequence length="354" mass="38300">MSATRRTVITGGAGFIGTNLADRLAREGEQVLLYDDLSRPGTERNLRWLLAEHGARVQLERGDVRDAARLARALRGATSVFHLAAQVAVTTSLADPLGDFEVNARGTLHLLEALRGLPTPPPLVFTSTNKVYGALDDVAVAAGPLRYTPPPGSPWARGVSEARPLAFHSPYGCSKGAADQYVLDYARTYRLPAAVFRMSCIYGPHQHGNEDQGWLAHLLRAALRGEPITIYGDGKQVRDALFVEDLVDAFLLARAGMHRLAGAAYNVGGGPERTLSLLELVGALEPLGGHRPKVAFAPWRAADQRWYVSDTRKLQRALGWRPAVGVAEGIQRLYVWLRADERPAGGAAVAEAHV</sequence>
<proteinExistence type="inferred from homology"/>
<dbReference type="SUPFAM" id="SSF51735">
    <property type="entry name" value="NAD(P)-binding Rossmann-fold domains"/>
    <property type="match status" value="1"/>
</dbReference>
<feature type="domain" description="NAD-dependent epimerase/dehydratase" evidence="2">
    <location>
        <begin position="8"/>
        <end position="268"/>
    </location>
</feature>
<gene>
    <name evidence="3" type="ORF">AMYX_30410</name>
</gene>
<dbReference type="AlphaFoldDB" id="A0A7I9VQ92"/>
<dbReference type="PANTHER" id="PTHR43000">
    <property type="entry name" value="DTDP-D-GLUCOSE 4,6-DEHYDRATASE-RELATED"/>
    <property type="match status" value="1"/>
</dbReference>
<evidence type="ECO:0000256" key="1">
    <source>
        <dbReference type="ARBA" id="ARBA00007637"/>
    </source>
</evidence>
<comment type="caution">
    <text evidence="3">The sequence shown here is derived from an EMBL/GenBank/DDBJ whole genome shotgun (WGS) entry which is preliminary data.</text>
</comment>
<keyword evidence="4" id="KW-1185">Reference proteome</keyword>
<evidence type="ECO:0000259" key="2">
    <source>
        <dbReference type="Pfam" id="PF01370"/>
    </source>
</evidence>
<evidence type="ECO:0000313" key="4">
    <source>
        <dbReference type="Proteomes" id="UP000503640"/>
    </source>
</evidence>